<protein>
    <submittedName>
        <fullName evidence="1">Uncharacterized protein</fullName>
    </submittedName>
</protein>
<evidence type="ECO:0000313" key="1">
    <source>
        <dbReference type="EMBL" id="GIY97190.1"/>
    </source>
</evidence>
<dbReference type="Proteomes" id="UP001054945">
    <property type="component" value="Unassembled WGS sequence"/>
</dbReference>
<gene>
    <name evidence="1" type="ORF">CEXT_149651</name>
</gene>
<organism evidence="1 2">
    <name type="scientific">Caerostris extrusa</name>
    <name type="common">Bark spider</name>
    <name type="synonym">Caerostris bankana</name>
    <dbReference type="NCBI Taxonomy" id="172846"/>
    <lineage>
        <taxon>Eukaryota</taxon>
        <taxon>Metazoa</taxon>
        <taxon>Ecdysozoa</taxon>
        <taxon>Arthropoda</taxon>
        <taxon>Chelicerata</taxon>
        <taxon>Arachnida</taxon>
        <taxon>Araneae</taxon>
        <taxon>Araneomorphae</taxon>
        <taxon>Entelegynae</taxon>
        <taxon>Araneoidea</taxon>
        <taxon>Araneidae</taxon>
        <taxon>Caerostris</taxon>
    </lineage>
</organism>
<proteinExistence type="predicted"/>
<accession>A0AAV4XSP1</accession>
<keyword evidence="2" id="KW-1185">Reference proteome</keyword>
<dbReference type="EMBL" id="BPLR01000752">
    <property type="protein sequence ID" value="GIY97190.1"/>
    <property type="molecule type" value="Genomic_DNA"/>
</dbReference>
<name>A0AAV4XSP1_CAEEX</name>
<sequence>MVGKFNYSTTTSMITQEVRDSLEANENVFVENSPKTNSSVVEVEAATSRKKERNCLIRRSSMVKFCQQMPRDLSSKIKLLCFGSSWEDEGERKLDNSEIRPFHSCFG</sequence>
<reference evidence="1 2" key="1">
    <citation type="submission" date="2021-06" db="EMBL/GenBank/DDBJ databases">
        <title>Caerostris extrusa draft genome.</title>
        <authorList>
            <person name="Kono N."/>
            <person name="Arakawa K."/>
        </authorList>
    </citation>
    <scope>NUCLEOTIDE SEQUENCE [LARGE SCALE GENOMIC DNA]</scope>
</reference>
<comment type="caution">
    <text evidence="1">The sequence shown here is derived from an EMBL/GenBank/DDBJ whole genome shotgun (WGS) entry which is preliminary data.</text>
</comment>
<dbReference type="AlphaFoldDB" id="A0AAV4XSP1"/>
<evidence type="ECO:0000313" key="2">
    <source>
        <dbReference type="Proteomes" id="UP001054945"/>
    </source>
</evidence>